<dbReference type="InterPro" id="IPR025665">
    <property type="entry name" value="Beta-barrel_OMP_2"/>
</dbReference>
<dbReference type="AlphaFoldDB" id="A0A0F8ZJ22"/>
<name>A0A0F8ZJ22_9ZZZZ</name>
<proteinExistence type="predicted"/>
<reference evidence="2" key="1">
    <citation type="journal article" date="2015" name="Nature">
        <title>Complex archaea that bridge the gap between prokaryotes and eukaryotes.</title>
        <authorList>
            <person name="Spang A."/>
            <person name="Saw J.H."/>
            <person name="Jorgensen S.L."/>
            <person name="Zaremba-Niedzwiedzka K."/>
            <person name="Martijn J."/>
            <person name="Lind A.E."/>
            <person name="van Eijk R."/>
            <person name="Schleper C."/>
            <person name="Guy L."/>
            <person name="Ettema T.J."/>
        </authorList>
    </citation>
    <scope>NUCLEOTIDE SEQUENCE</scope>
</reference>
<comment type="caution">
    <text evidence="2">The sequence shown here is derived from an EMBL/GenBank/DDBJ whole genome shotgun (WGS) entry which is preliminary data.</text>
</comment>
<dbReference type="Pfam" id="PF13568">
    <property type="entry name" value="OMP_b-brl_2"/>
    <property type="match status" value="1"/>
</dbReference>
<dbReference type="EMBL" id="LAZR01060097">
    <property type="protein sequence ID" value="KKK66399.1"/>
    <property type="molecule type" value="Genomic_DNA"/>
</dbReference>
<gene>
    <name evidence="2" type="ORF">LCGC14_2964490</name>
</gene>
<evidence type="ECO:0000259" key="1">
    <source>
        <dbReference type="Pfam" id="PF13568"/>
    </source>
</evidence>
<evidence type="ECO:0000313" key="2">
    <source>
        <dbReference type="EMBL" id="KKK66399.1"/>
    </source>
</evidence>
<accession>A0A0F8ZJ22</accession>
<feature type="domain" description="Outer membrane protein beta-barrel" evidence="1">
    <location>
        <begin position="40"/>
        <end position="189"/>
    </location>
</feature>
<protein>
    <recommendedName>
        <fullName evidence="1">Outer membrane protein beta-barrel domain-containing protein</fullName>
    </recommendedName>
</protein>
<sequence length="230" mass="26138">MKKQFLTLMTIGLMTINAIAQETYLYVVINYTPTSMSFGDNNKAIKDFKKGYWGLQAGASFQMGVTDYFSVVPELYFVMKGTRLENDNPLTGQETRIRFNTLDLPVLARLHLCDLYLNAGPVVSYNLGGRVKTEANETMPGGKTKMDFGSGPDAYSRWDAGVQFGLGYEFQLKKARLLLDLRYHYGMVDMGNGTDIYNRYFNMNILLSKKWKTNPLSSQEKRHGNLGRNR</sequence>
<organism evidence="2">
    <name type="scientific">marine sediment metagenome</name>
    <dbReference type="NCBI Taxonomy" id="412755"/>
    <lineage>
        <taxon>unclassified sequences</taxon>
        <taxon>metagenomes</taxon>
        <taxon>ecological metagenomes</taxon>
    </lineage>
</organism>